<dbReference type="HAMAP" id="MF_00313">
    <property type="entry name" value="Glutaminase"/>
    <property type="match status" value="1"/>
</dbReference>
<dbReference type="Gene3D" id="3.40.710.10">
    <property type="entry name" value="DD-peptidase/beta-lactamase superfamily"/>
    <property type="match status" value="1"/>
</dbReference>
<feature type="domain" description="STAS" evidence="8">
    <location>
        <begin position="404"/>
        <end position="466"/>
    </location>
</feature>
<dbReference type="Gene3D" id="3.30.750.24">
    <property type="entry name" value="STAS domain"/>
    <property type="match status" value="1"/>
</dbReference>
<comment type="similarity">
    <text evidence="1 6">Belongs to the glutaminase family.</text>
</comment>
<dbReference type="EC" id="3.5.1.2" evidence="3 6"/>
<evidence type="ECO:0000259" key="8">
    <source>
        <dbReference type="PROSITE" id="PS50801"/>
    </source>
</evidence>
<proteinExistence type="inferred from homology"/>
<feature type="binding site" evidence="6">
    <location>
        <position position="169"/>
    </location>
    <ligand>
        <name>substrate</name>
    </ligand>
</feature>
<sequence>MTVMVTGAVRRVRSRASRVSNRSLRLLSPRPAPLRRCLCCKKVILDKDGRMVNGVVFDAVNAALADLCREFRELNTGHLATYIPPLARADPSDFGIALTSADGHRYRAGEANKPFTIQSVSKPFVLALALSELGAAEVFRRVGAEPSGEPFNAISLDPETGRPANPMINAGAIATTALVPAATSELRFSRILETLGRFAGRSLDVDEEVYRAEAATGDRNIALAHLMRAAGSLTGAPSAALDVYFRQCAILVDATDLAVMAATLANEGVNPVTGARVVPAPVTVQVLAVMATCGMYDGSGDWLLRVGLPAKSGVSGGLVAISPGRSGAGCYSPLLDAAGNPVRAVAALAELSRELGLHMMHTSPPGTPTITHPGLSDGSDGAAGRRAGGEMAPGELPAWVAARGELDFTAAEKLVHTLAERLLEVSRGRAVVDLVDVTVVRPAAERLVLAVLERLTAMGHLIGFVGDVAVPFSTRGVLLASRSAAVDWVRMHS</sequence>
<dbReference type="Proteomes" id="UP001622594">
    <property type="component" value="Chromosome"/>
</dbReference>
<dbReference type="InterPro" id="IPR012338">
    <property type="entry name" value="Beta-lactam/transpept-like"/>
</dbReference>
<comment type="subunit">
    <text evidence="2 6">Homotetramer.</text>
</comment>
<feature type="region of interest" description="Disordered" evidence="7">
    <location>
        <begin position="367"/>
        <end position="388"/>
    </location>
</feature>
<feature type="binding site" evidence="6">
    <location>
        <position position="244"/>
    </location>
    <ligand>
        <name>substrate</name>
    </ligand>
</feature>
<evidence type="ECO:0000313" key="10">
    <source>
        <dbReference type="Proteomes" id="UP001622594"/>
    </source>
</evidence>
<comment type="catalytic activity">
    <reaction evidence="5 6">
        <text>L-glutamine + H2O = L-glutamate + NH4(+)</text>
        <dbReference type="Rhea" id="RHEA:15889"/>
        <dbReference type="ChEBI" id="CHEBI:15377"/>
        <dbReference type="ChEBI" id="CHEBI:28938"/>
        <dbReference type="ChEBI" id="CHEBI:29985"/>
        <dbReference type="ChEBI" id="CHEBI:58359"/>
        <dbReference type="EC" id="3.5.1.2"/>
    </reaction>
</comment>
<dbReference type="PANTHER" id="PTHR12544">
    <property type="entry name" value="GLUTAMINASE"/>
    <property type="match status" value="1"/>
</dbReference>
<name>A0ABZ1LRK8_9ACTN</name>
<dbReference type="PANTHER" id="PTHR12544:SF29">
    <property type="entry name" value="GLUTAMINASE"/>
    <property type="match status" value="1"/>
</dbReference>
<evidence type="ECO:0000256" key="3">
    <source>
        <dbReference type="ARBA" id="ARBA00012918"/>
    </source>
</evidence>
<feature type="binding site" evidence="6">
    <location>
        <position position="220"/>
    </location>
    <ligand>
        <name>substrate</name>
    </ligand>
</feature>
<keyword evidence="10" id="KW-1185">Reference proteome</keyword>
<dbReference type="InterPro" id="IPR036513">
    <property type="entry name" value="STAS_dom_sf"/>
</dbReference>
<feature type="compositionally biased region" description="Low complexity" evidence="7">
    <location>
        <begin position="376"/>
        <end position="385"/>
    </location>
</feature>
<evidence type="ECO:0000256" key="7">
    <source>
        <dbReference type="SAM" id="MobiDB-lite"/>
    </source>
</evidence>
<reference evidence="9 10" key="1">
    <citation type="submission" date="2022-10" db="EMBL/GenBank/DDBJ databases">
        <title>The complete genomes of actinobacterial strains from the NBC collection.</title>
        <authorList>
            <person name="Joergensen T.S."/>
            <person name="Alvarez Arevalo M."/>
            <person name="Sterndorff E.B."/>
            <person name="Faurdal D."/>
            <person name="Vuksanovic O."/>
            <person name="Mourched A.-S."/>
            <person name="Charusanti P."/>
            <person name="Shaw S."/>
            <person name="Blin K."/>
            <person name="Weber T."/>
        </authorList>
    </citation>
    <scope>NUCLEOTIDE SEQUENCE [LARGE SCALE GENOMIC DNA]</scope>
    <source>
        <strain evidence="9 10">NBC_00123</strain>
    </source>
</reference>
<organism evidence="9 10">
    <name type="scientific">Streptomyces zaomyceticus</name>
    <dbReference type="NCBI Taxonomy" id="68286"/>
    <lineage>
        <taxon>Bacteria</taxon>
        <taxon>Bacillati</taxon>
        <taxon>Actinomycetota</taxon>
        <taxon>Actinomycetes</taxon>
        <taxon>Kitasatosporales</taxon>
        <taxon>Streptomycetaceae</taxon>
        <taxon>Streptomyces</taxon>
    </lineage>
</organism>
<evidence type="ECO:0000256" key="5">
    <source>
        <dbReference type="ARBA" id="ARBA00049534"/>
    </source>
</evidence>
<feature type="binding site" evidence="6">
    <location>
        <position position="296"/>
    </location>
    <ligand>
        <name>substrate</name>
    </ligand>
</feature>
<dbReference type="RefSeq" id="WP_327159696.1">
    <property type="nucleotide sequence ID" value="NZ_CP108188.1"/>
</dbReference>
<evidence type="ECO:0000313" key="9">
    <source>
        <dbReference type="EMBL" id="WTR74903.1"/>
    </source>
</evidence>
<dbReference type="NCBIfam" id="TIGR03814">
    <property type="entry name" value="Gln_ase"/>
    <property type="match status" value="1"/>
</dbReference>
<dbReference type="GO" id="GO:0004359">
    <property type="term" value="F:glutaminase activity"/>
    <property type="evidence" value="ECO:0007669"/>
    <property type="project" value="UniProtKB-EC"/>
</dbReference>
<dbReference type="EMBL" id="CP108188">
    <property type="protein sequence ID" value="WTR74903.1"/>
    <property type="molecule type" value="Genomic_DNA"/>
</dbReference>
<evidence type="ECO:0000256" key="6">
    <source>
        <dbReference type="HAMAP-Rule" id="MF_00313"/>
    </source>
</evidence>
<dbReference type="InterPro" id="IPR015868">
    <property type="entry name" value="Glutaminase"/>
</dbReference>
<keyword evidence="6" id="KW-0007">Acetylation</keyword>
<dbReference type="Pfam" id="PF04960">
    <property type="entry name" value="Glutaminase"/>
    <property type="match status" value="1"/>
</dbReference>
<accession>A0ABZ1LRK8</accession>
<keyword evidence="4 6" id="KW-0378">Hydrolase</keyword>
<feature type="binding site" evidence="6">
    <location>
        <position position="213"/>
    </location>
    <ligand>
        <name>substrate</name>
    </ligand>
</feature>
<feature type="binding site" evidence="6">
    <location>
        <position position="119"/>
    </location>
    <ligand>
        <name>substrate</name>
    </ligand>
</feature>
<feature type="binding site" evidence="6">
    <location>
        <position position="314"/>
    </location>
    <ligand>
        <name>substrate</name>
    </ligand>
</feature>
<gene>
    <name evidence="6 9" type="primary">glsA</name>
    <name evidence="9" type="ORF">OG814_39355</name>
</gene>
<dbReference type="SUPFAM" id="SSF56601">
    <property type="entry name" value="beta-lactamase/transpeptidase-like"/>
    <property type="match status" value="1"/>
</dbReference>
<dbReference type="PROSITE" id="PS50801">
    <property type="entry name" value="STAS"/>
    <property type="match status" value="1"/>
</dbReference>
<evidence type="ECO:0000256" key="1">
    <source>
        <dbReference type="ARBA" id="ARBA00011076"/>
    </source>
</evidence>
<evidence type="ECO:0000256" key="4">
    <source>
        <dbReference type="ARBA" id="ARBA00022801"/>
    </source>
</evidence>
<evidence type="ECO:0000256" key="2">
    <source>
        <dbReference type="ARBA" id="ARBA00011881"/>
    </source>
</evidence>
<protein>
    <recommendedName>
        <fullName evidence="3 6">Glutaminase</fullName>
        <ecNumber evidence="3 6">3.5.1.2</ecNumber>
    </recommendedName>
</protein>
<dbReference type="InterPro" id="IPR002645">
    <property type="entry name" value="STAS_dom"/>
</dbReference>